<evidence type="ECO:0000313" key="4">
    <source>
        <dbReference type="Proteomes" id="UP000275865"/>
    </source>
</evidence>
<keyword evidence="2" id="KW-0472">Membrane</keyword>
<accession>A0A3A9XU07</accession>
<keyword evidence="2" id="KW-1133">Transmembrane helix</keyword>
<feature type="compositionally biased region" description="Basic and acidic residues" evidence="1">
    <location>
        <begin position="569"/>
        <end position="582"/>
    </location>
</feature>
<feature type="compositionally biased region" description="Low complexity" evidence="1">
    <location>
        <begin position="166"/>
        <end position="183"/>
    </location>
</feature>
<evidence type="ECO:0000313" key="3">
    <source>
        <dbReference type="EMBL" id="RKN28529.1"/>
    </source>
</evidence>
<feature type="compositionally biased region" description="Low complexity" evidence="1">
    <location>
        <begin position="490"/>
        <end position="517"/>
    </location>
</feature>
<dbReference type="EMBL" id="RAZT01000014">
    <property type="protein sequence ID" value="RKN28529.1"/>
    <property type="molecule type" value="Genomic_DNA"/>
</dbReference>
<name>A0A3A9XU07_9ACTN</name>
<feature type="compositionally biased region" description="Low complexity" evidence="1">
    <location>
        <begin position="122"/>
        <end position="133"/>
    </location>
</feature>
<feature type="compositionally biased region" description="Basic and acidic residues" evidence="1">
    <location>
        <begin position="1"/>
        <end position="11"/>
    </location>
</feature>
<keyword evidence="2" id="KW-0812">Transmembrane</keyword>
<feature type="compositionally biased region" description="Polar residues" evidence="1">
    <location>
        <begin position="243"/>
        <end position="263"/>
    </location>
</feature>
<dbReference type="RefSeq" id="WP_120690389.1">
    <property type="nucleotide sequence ID" value="NZ_RAZT01000014.1"/>
</dbReference>
<feature type="compositionally biased region" description="Low complexity" evidence="1">
    <location>
        <begin position="437"/>
        <end position="455"/>
    </location>
</feature>
<feature type="compositionally biased region" description="Pro residues" evidence="1">
    <location>
        <begin position="46"/>
        <end position="56"/>
    </location>
</feature>
<sequence>MTSEGSHHPGQEPDEVPPGAGGPTPYGDRAAQPANGYGAGPDLGWAPPPPAGPNPAAPTWAAQNEQPPAAWGSAQTPPPADAGHPAPWPATGAPQPAWGGQPEQSGQGWAGAPEQPAWAQSQPAARGAAQVPAPAAPPQAWPQEDPARSGGWTPPQPGDASPQTDQAAAGWGAPAQPGPANGWNDGGQQPGQPAPANGWNDDGQQADQPAWAPAEQTAPAWAPAEPPVRGAAQVPTVDDGAGWNQQQETGWSGAANQTGQADNSGGWGAGAPGQPDQSAQSWGAPPESQPQQPDWMLSPAQEQPQGGAPSGGWQEPPADPGRSGGWQAEPTGTPARASASVPGAGSLPQRNPGERAGASEVEPWAPGEAWGNADADAASRPAENAPIYQPGPAPGISPANVVPLPPQEQRVPGASLAATPPGDYVPAADFPAPATYGVPAGQPAPAPFGAASGQATPVERADWPPAEATGQGYEPEQPAWAAEAHSDEQAAPAGPVVPAPRTSPESGAAGRTTASAAVPLASRVLPPADQPLRPDSTSAPQPRVYGRPARPEPADEPEQAQPDGYGVDARPEPGPRFDDREPTPAPSGYAEPAPMSPGPPAPPAFPPGVPNFVDAPNNTRPINGNRPHPGERPADPFGGPPVPHDPGMPAVAGYGPPALPDTEPAPTSTFPSAFPPPPQQQAVPSWGQGGPGQPGSVPAWGQNEPEQQNWTPGAAEADQDRFDAFKPDAEPKSEPPPAKVRNGRVLAAVLTAAVLILAVPLGLLFLLGKVGGDQAPSFDPAVGTCVKKSGETAVAADCGEAEAFTVVSKVDTNDKCGDPTLPHVVLQGDGPNRVLCLKPAASQ</sequence>
<feature type="region of interest" description="Disordered" evidence="1">
    <location>
        <begin position="436"/>
        <end position="714"/>
    </location>
</feature>
<proteinExistence type="predicted"/>
<feature type="region of interest" description="Disordered" evidence="1">
    <location>
        <begin position="1"/>
        <end position="422"/>
    </location>
</feature>
<dbReference type="AlphaFoldDB" id="A0A3A9XU07"/>
<comment type="caution">
    <text evidence="3">The sequence shown here is derived from an EMBL/GenBank/DDBJ whole genome shotgun (WGS) entry which is preliminary data.</text>
</comment>
<feature type="transmembrane region" description="Helical" evidence="2">
    <location>
        <begin position="745"/>
        <end position="767"/>
    </location>
</feature>
<organism evidence="3 4">
    <name type="scientific">Micromonospora musae</name>
    <dbReference type="NCBI Taxonomy" id="1894970"/>
    <lineage>
        <taxon>Bacteria</taxon>
        <taxon>Bacillati</taxon>
        <taxon>Actinomycetota</taxon>
        <taxon>Actinomycetes</taxon>
        <taxon>Micromonosporales</taxon>
        <taxon>Micromonosporaceae</taxon>
        <taxon>Micromonospora</taxon>
    </lineage>
</organism>
<feature type="compositionally biased region" description="Pro residues" evidence="1">
    <location>
        <begin position="594"/>
        <end position="609"/>
    </location>
</feature>
<evidence type="ECO:0000256" key="2">
    <source>
        <dbReference type="SAM" id="Phobius"/>
    </source>
</evidence>
<reference evidence="3 4" key="1">
    <citation type="submission" date="2018-09" db="EMBL/GenBank/DDBJ databases">
        <title>Micromonospora sp. nov. MS1-9, isolated from a root of Musa sp.</title>
        <authorList>
            <person name="Kuncharoen N."/>
            <person name="Kudo T."/>
            <person name="Ohkuma M."/>
            <person name="Yuki M."/>
            <person name="Tanasupawat S."/>
        </authorList>
    </citation>
    <scope>NUCLEOTIDE SEQUENCE [LARGE SCALE GENOMIC DNA]</scope>
    <source>
        <strain evidence="3 4">MS1-9</strain>
    </source>
</reference>
<protein>
    <submittedName>
        <fullName evidence="3">Uncharacterized protein</fullName>
    </submittedName>
</protein>
<gene>
    <name evidence="3" type="ORF">D7044_25165</name>
</gene>
<evidence type="ECO:0000256" key="1">
    <source>
        <dbReference type="SAM" id="MobiDB-lite"/>
    </source>
</evidence>
<dbReference type="Proteomes" id="UP000275865">
    <property type="component" value="Unassembled WGS sequence"/>
</dbReference>